<dbReference type="GO" id="GO:0005975">
    <property type="term" value="P:carbohydrate metabolic process"/>
    <property type="evidence" value="ECO:0007669"/>
    <property type="project" value="InterPro"/>
</dbReference>
<gene>
    <name evidence="10" type="ORF">EDD76_110134</name>
</gene>
<comment type="catalytic activity">
    <reaction evidence="4">
        <text>Hydrolysis of terminal, non-reducing alpha-D-xylose residues with release of alpha-D-xylose.</text>
        <dbReference type="EC" id="3.2.1.177"/>
    </reaction>
</comment>
<dbReference type="GO" id="GO:0030246">
    <property type="term" value="F:carbohydrate binding"/>
    <property type="evidence" value="ECO:0007669"/>
    <property type="project" value="InterPro"/>
</dbReference>
<dbReference type="OrthoDB" id="176168at2"/>
<dbReference type="CDD" id="cd14752">
    <property type="entry name" value="GH31_N"/>
    <property type="match status" value="1"/>
</dbReference>
<dbReference type="FunFam" id="3.20.20.80:FF:000053">
    <property type="entry name" value="Alpha-xylosidase YicI"/>
    <property type="match status" value="1"/>
</dbReference>
<dbReference type="InterPro" id="IPR048395">
    <property type="entry name" value="Glyco_hydro_31_C"/>
</dbReference>
<comment type="similarity">
    <text evidence="1 6">Belongs to the glycosyl hydrolase 31 family.</text>
</comment>
<dbReference type="InterPro" id="IPR011013">
    <property type="entry name" value="Gal_mutarotase_sf_dom"/>
</dbReference>
<dbReference type="Gene3D" id="2.60.40.1180">
    <property type="entry name" value="Golgi alpha-mannosidase II"/>
    <property type="match status" value="2"/>
</dbReference>
<dbReference type="InterPro" id="IPR013780">
    <property type="entry name" value="Glyco_hydro_b"/>
</dbReference>
<dbReference type="RefSeq" id="WP_051869636.1">
    <property type="nucleotide sequence ID" value="NZ_JPNB01000002.1"/>
</dbReference>
<dbReference type="SUPFAM" id="SSF51445">
    <property type="entry name" value="(Trans)glycosidases"/>
    <property type="match status" value="1"/>
</dbReference>
<proteinExistence type="inferred from homology"/>
<comment type="caution">
    <text evidence="10">The sequence shown here is derived from an EMBL/GenBank/DDBJ whole genome shotgun (WGS) entry which is preliminary data.</text>
</comment>
<evidence type="ECO:0000256" key="1">
    <source>
        <dbReference type="ARBA" id="ARBA00007806"/>
    </source>
</evidence>
<evidence type="ECO:0000313" key="11">
    <source>
        <dbReference type="Proteomes" id="UP000295718"/>
    </source>
</evidence>
<evidence type="ECO:0000259" key="9">
    <source>
        <dbReference type="Pfam" id="PF21365"/>
    </source>
</evidence>
<dbReference type="Proteomes" id="UP000295718">
    <property type="component" value="Unassembled WGS sequence"/>
</dbReference>
<evidence type="ECO:0000256" key="2">
    <source>
        <dbReference type="ARBA" id="ARBA00022801"/>
    </source>
</evidence>
<dbReference type="InterPro" id="IPR017853">
    <property type="entry name" value="GH"/>
</dbReference>
<accession>A0A4R1QV23</accession>
<evidence type="ECO:0000259" key="7">
    <source>
        <dbReference type="Pfam" id="PF01055"/>
    </source>
</evidence>
<keyword evidence="3 6" id="KW-0326">Glycosidase</keyword>
<keyword evidence="2 6" id="KW-0378">Hydrolase</keyword>
<feature type="domain" description="Glycoside hydrolase family 31 TIM barrel" evidence="7">
    <location>
        <begin position="262"/>
        <end position="577"/>
    </location>
</feature>
<dbReference type="NCBIfam" id="NF007940">
    <property type="entry name" value="PRK10658.1"/>
    <property type="match status" value="1"/>
</dbReference>
<dbReference type="Pfam" id="PF01055">
    <property type="entry name" value="Glyco_hydro_31_2nd"/>
    <property type="match status" value="1"/>
</dbReference>
<dbReference type="Pfam" id="PF21365">
    <property type="entry name" value="Glyco_hydro_31_3rd"/>
    <property type="match status" value="1"/>
</dbReference>
<protein>
    <recommendedName>
        <fullName evidence="5">alpha-D-xyloside xylohydrolase</fullName>
        <ecNumber evidence="5">3.2.1.177</ecNumber>
    </recommendedName>
</protein>
<dbReference type="PANTHER" id="PTHR43053:SF4">
    <property type="entry name" value="MYOGENESIS-REGULATING GLYCOSIDASE"/>
    <property type="match status" value="1"/>
</dbReference>
<reference evidence="10 11" key="1">
    <citation type="submission" date="2019-03" db="EMBL/GenBank/DDBJ databases">
        <title>Genomic Encyclopedia of Type Strains, Phase IV (KMG-IV): sequencing the most valuable type-strain genomes for metagenomic binning, comparative biology and taxonomic classification.</title>
        <authorList>
            <person name="Goeker M."/>
        </authorList>
    </citation>
    <scope>NUCLEOTIDE SEQUENCE [LARGE SCALE GENOMIC DNA]</scope>
    <source>
        <strain evidence="10 11">DSM 100556</strain>
    </source>
</reference>
<evidence type="ECO:0000256" key="6">
    <source>
        <dbReference type="RuleBase" id="RU361185"/>
    </source>
</evidence>
<dbReference type="SUPFAM" id="SSF74650">
    <property type="entry name" value="Galactose mutarotase-like"/>
    <property type="match status" value="1"/>
</dbReference>
<dbReference type="SUPFAM" id="SSF51011">
    <property type="entry name" value="Glycosyl hydrolase domain"/>
    <property type="match status" value="1"/>
</dbReference>
<evidence type="ECO:0000256" key="3">
    <source>
        <dbReference type="ARBA" id="ARBA00023295"/>
    </source>
</evidence>
<dbReference type="Gene3D" id="2.60.40.1760">
    <property type="entry name" value="glycosyl hydrolase (family 31)"/>
    <property type="match status" value="1"/>
</dbReference>
<dbReference type="Pfam" id="PF13802">
    <property type="entry name" value="Gal_mutarotas_2"/>
    <property type="match status" value="1"/>
</dbReference>
<keyword evidence="11" id="KW-1185">Reference proteome</keyword>
<dbReference type="InterPro" id="IPR050985">
    <property type="entry name" value="Alpha-glycosidase_related"/>
</dbReference>
<dbReference type="EMBL" id="SLUO01000010">
    <property type="protein sequence ID" value="TCL56961.1"/>
    <property type="molecule type" value="Genomic_DNA"/>
</dbReference>
<organism evidence="10 11">
    <name type="scientific">Kineothrix alysoides</name>
    <dbReference type="NCBI Taxonomy" id="1469948"/>
    <lineage>
        <taxon>Bacteria</taxon>
        <taxon>Bacillati</taxon>
        <taxon>Bacillota</taxon>
        <taxon>Clostridia</taxon>
        <taxon>Lachnospirales</taxon>
        <taxon>Lachnospiraceae</taxon>
        <taxon>Kineothrix</taxon>
    </lineage>
</organism>
<dbReference type="Gene3D" id="3.20.20.80">
    <property type="entry name" value="Glycosidases"/>
    <property type="match status" value="1"/>
</dbReference>
<evidence type="ECO:0000313" key="10">
    <source>
        <dbReference type="EMBL" id="TCL56961.1"/>
    </source>
</evidence>
<evidence type="ECO:0000259" key="8">
    <source>
        <dbReference type="Pfam" id="PF13802"/>
    </source>
</evidence>
<sequence>MKFTNGYWRIREEIEPVYAVEYYDCEVKDNKLTVYAATKHMVDRGDTLNQPMLTVTFSSPMEDVIKVSAVHFKGALNKGPNYEVNEQSGDFISISEEEEKIIYTSGKTSAVIYKAANAWKVEFKDGNRLLTESSYRNLAYMKNKETKQNYMAEQLLLDVGEYVYGMGERYTPFIKNGQVVEIWNEDGGTASEQTYKNIPFYVTNKGYGVFVAHAGDVHFEVGSEKVERVQFSVRTEQMEYYILNGHTPKGTVQLYTQLMGKPALPPSWSFGLWLTTSFTTNYDEKTTSSFIQGMADRDIPLHTFHFDCFWMKGYEWCNFEWDKDTFPDPEGMLRRYKERGLHICVWINSYIGQKSTLFDEGMEHGYFVKNVDGSVWQCDRWQAGMALVDFTNPQACKWYEDKLERLIDMGVDCFKTDFGERIPVTGVQYYDGSDTVKMHNYYSYLYNKVVFELLERKLGKDKALVFARSTAAGGQKYPVHWGGDCTATYPSMAEDLRGGLSLALGGYGFWSHDIGGFEQTASADVYKRWCAFGLLSSHSRLHGSTSYRVPWLFDEEACDILRKFVKLKCSLMPYIYAQAVKAHKEGIPMMRPMFLEFPEDLTCETLDKQYMLGDSLLVAPVFKETGEVSYYLPEGKWTNYLTGDVKEGGKWYKEVFDYFHLPLMVRENTVLAVGSNDERPDYDYTEGTTLKLFQIQDGAQVYTTVPDIAGKEAMKVSVSAKKEKISLSVLYSLQSEGDKHFFVEAVGHPEAEVTITENRAEIVL</sequence>
<dbReference type="CDD" id="cd06593">
    <property type="entry name" value="GH31_xylosidase_YicI"/>
    <property type="match status" value="1"/>
</dbReference>
<evidence type="ECO:0000256" key="5">
    <source>
        <dbReference type="ARBA" id="ARBA00066962"/>
    </source>
</evidence>
<evidence type="ECO:0000256" key="4">
    <source>
        <dbReference type="ARBA" id="ARBA00052064"/>
    </source>
</evidence>
<dbReference type="SUPFAM" id="SSF117125">
    <property type="entry name" value="Putative glucosidase YicI, C-terminal domain"/>
    <property type="match status" value="1"/>
</dbReference>
<feature type="domain" description="Glycosyl hydrolase family 31 C-terminal" evidence="9">
    <location>
        <begin position="586"/>
        <end position="671"/>
    </location>
</feature>
<dbReference type="GO" id="GO:0061634">
    <property type="term" value="F:alpha-D-xyloside xylohydrolase"/>
    <property type="evidence" value="ECO:0007669"/>
    <property type="project" value="UniProtKB-EC"/>
</dbReference>
<dbReference type="AlphaFoldDB" id="A0A4R1QV23"/>
<dbReference type="STRING" id="1469948.GCA_000732725_02903"/>
<dbReference type="PANTHER" id="PTHR43053">
    <property type="entry name" value="GLYCOSIDASE FAMILY 31"/>
    <property type="match status" value="1"/>
</dbReference>
<name>A0A4R1QV23_9FIRM</name>
<dbReference type="InterPro" id="IPR000322">
    <property type="entry name" value="Glyco_hydro_31_TIM"/>
</dbReference>
<dbReference type="EC" id="3.2.1.177" evidence="5"/>
<feature type="domain" description="Glycoside hydrolase family 31 N-terminal" evidence="8">
    <location>
        <begin position="55"/>
        <end position="220"/>
    </location>
</feature>
<dbReference type="InterPro" id="IPR025887">
    <property type="entry name" value="Glyco_hydro_31_N_dom"/>
</dbReference>